<sequence>MAIIEPFAIAIAFVLSYLFEYISSYG</sequence>
<protein>
    <submittedName>
        <fullName evidence="2">Uncharacterized protein</fullName>
    </submittedName>
</protein>
<evidence type="ECO:0000313" key="2">
    <source>
        <dbReference type="EMBL" id="SVD07521.1"/>
    </source>
</evidence>
<gene>
    <name evidence="2" type="ORF">METZ01_LOCUS360375</name>
</gene>
<keyword evidence="1" id="KW-0812">Transmembrane</keyword>
<accession>A0A382SF45</accession>
<keyword evidence="1" id="KW-0472">Membrane</keyword>
<evidence type="ECO:0000256" key="1">
    <source>
        <dbReference type="SAM" id="Phobius"/>
    </source>
</evidence>
<dbReference type="AlphaFoldDB" id="A0A382SF45"/>
<dbReference type="EMBL" id="UINC01128023">
    <property type="protein sequence ID" value="SVD07521.1"/>
    <property type="molecule type" value="Genomic_DNA"/>
</dbReference>
<keyword evidence="1" id="KW-1133">Transmembrane helix</keyword>
<organism evidence="2">
    <name type="scientific">marine metagenome</name>
    <dbReference type="NCBI Taxonomy" id="408172"/>
    <lineage>
        <taxon>unclassified sequences</taxon>
        <taxon>metagenomes</taxon>
        <taxon>ecological metagenomes</taxon>
    </lineage>
</organism>
<name>A0A382SF45_9ZZZZ</name>
<proteinExistence type="predicted"/>
<feature type="non-terminal residue" evidence="2">
    <location>
        <position position="26"/>
    </location>
</feature>
<reference evidence="2" key="1">
    <citation type="submission" date="2018-05" db="EMBL/GenBank/DDBJ databases">
        <authorList>
            <person name="Lanie J.A."/>
            <person name="Ng W.-L."/>
            <person name="Kazmierczak K.M."/>
            <person name="Andrzejewski T.M."/>
            <person name="Davidsen T.M."/>
            <person name="Wayne K.J."/>
            <person name="Tettelin H."/>
            <person name="Glass J.I."/>
            <person name="Rusch D."/>
            <person name="Podicherti R."/>
            <person name="Tsui H.-C.T."/>
            <person name="Winkler M.E."/>
        </authorList>
    </citation>
    <scope>NUCLEOTIDE SEQUENCE</scope>
</reference>
<feature type="transmembrane region" description="Helical" evidence="1">
    <location>
        <begin position="6"/>
        <end position="23"/>
    </location>
</feature>